<organism evidence="1 2">
    <name type="scientific">Clunio marinus</name>
    <dbReference type="NCBI Taxonomy" id="568069"/>
    <lineage>
        <taxon>Eukaryota</taxon>
        <taxon>Metazoa</taxon>
        <taxon>Ecdysozoa</taxon>
        <taxon>Arthropoda</taxon>
        <taxon>Hexapoda</taxon>
        <taxon>Insecta</taxon>
        <taxon>Pterygota</taxon>
        <taxon>Neoptera</taxon>
        <taxon>Endopterygota</taxon>
        <taxon>Diptera</taxon>
        <taxon>Nematocera</taxon>
        <taxon>Chironomoidea</taxon>
        <taxon>Chironomidae</taxon>
        <taxon>Clunio</taxon>
    </lineage>
</organism>
<dbReference type="EMBL" id="CVRI01000011">
    <property type="protein sequence ID" value="CRK89243.1"/>
    <property type="molecule type" value="Genomic_DNA"/>
</dbReference>
<evidence type="ECO:0000313" key="2">
    <source>
        <dbReference type="Proteomes" id="UP000183832"/>
    </source>
</evidence>
<reference evidence="1 2" key="1">
    <citation type="submission" date="2015-04" db="EMBL/GenBank/DDBJ databases">
        <authorList>
            <person name="Syromyatnikov M.Y."/>
            <person name="Popov V.N."/>
        </authorList>
    </citation>
    <scope>NUCLEOTIDE SEQUENCE [LARGE SCALE GENOMIC DNA]</scope>
</reference>
<protein>
    <submittedName>
        <fullName evidence="1">CLUMA_CG003002, isoform A</fullName>
    </submittedName>
</protein>
<proteinExistence type="predicted"/>
<dbReference type="AlphaFoldDB" id="A0A1J1HMS3"/>
<keyword evidence="2" id="KW-1185">Reference proteome</keyword>
<gene>
    <name evidence="1" type="ORF">CLUMA_CG003002</name>
</gene>
<evidence type="ECO:0000313" key="1">
    <source>
        <dbReference type="EMBL" id="CRK89243.1"/>
    </source>
</evidence>
<accession>A0A1J1HMS3</accession>
<dbReference type="Proteomes" id="UP000183832">
    <property type="component" value="Unassembled WGS sequence"/>
</dbReference>
<sequence>MSEWIEELSGLFNDQISSIQFNGFNRNYFGESTQSETRFPKHSKYLWACCRLSALYRYYQLLRFVVRDIFKTSPLTHFSIQISKFFNVFQPLNILAREYPFVEGGRLKGEVQWNLKIREGRTLEMFKLMGKKRTFHWKYPLNLVQIGK</sequence>
<name>A0A1J1HMS3_9DIPT</name>